<accession>A0AAW1C9M9</accession>
<dbReference type="GO" id="GO:0042981">
    <property type="term" value="P:regulation of apoptotic process"/>
    <property type="evidence" value="ECO:0007669"/>
    <property type="project" value="InterPro"/>
</dbReference>
<comment type="similarity">
    <text evidence="1">Belongs to the peptidase C14A family.</text>
</comment>
<organism evidence="5 6">
    <name type="scientific">Crotalus adamanteus</name>
    <name type="common">Eastern diamondback rattlesnake</name>
    <dbReference type="NCBI Taxonomy" id="8729"/>
    <lineage>
        <taxon>Eukaryota</taxon>
        <taxon>Metazoa</taxon>
        <taxon>Chordata</taxon>
        <taxon>Craniata</taxon>
        <taxon>Vertebrata</taxon>
        <taxon>Euteleostomi</taxon>
        <taxon>Lepidosauria</taxon>
        <taxon>Squamata</taxon>
        <taxon>Bifurcata</taxon>
        <taxon>Unidentata</taxon>
        <taxon>Episquamata</taxon>
        <taxon>Toxicofera</taxon>
        <taxon>Serpentes</taxon>
        <taxon>Colubroidea</taxon>
        <taxon>Viperidae</taxon>
        <taxon>Crotalinae</taxon>
        <taxon>Crotalus</taxon>
    </lineage>
</organism>
<dbReference type="PANTHER" id="PTHR48169">
    <property type="entry name" value="DED DOMAIN-CONTAINING PROTEIN"/>
    <property type="match status" value="1"/>
</dbReference>
<dbReference type="FunFam" id="1.10.533.10:FF:000016">
    <property type="entry name" value="CASP8 and FADD-like apoptosis regulator"/>
    <property type="match status" value="1"/>
</dbReference>
<dbReference type="PROSITE" id="PS50168">
    <property type="entry name" value="DED"/>
    <property type="match status" value="2"/>
</dbReference>
<dbReference type="InterPro" id="IPR015917">
    <property type="entry name" value="Pept_C14A"/>
</dbReference>
<keyword evidence="3" id="KW-0677">Repeat</keyword>
<evidence type="ECO:0000313" key="5">
    <source>
        <dbReference type="EMBL" id="KAK9410861.1"/>
    </source>
</evidence>
<dbReference type="GO" id="GO:0006508">
    <property type="term" value="P:proteolysis"/>
    <property type="evidence" value="ECO:0007669"/>
    <property type="project" value="InterPro"/>
</dbReference>
<dbReference type="Proteomes" id="UP001474421">
    <property type="component" value="Unassembled WGS sequence"/>
</dbReference>
<dbReference type="GO" id="GO:0006915">
    <property type="term" value="P:apoptotic process"/>
    <property type="evidence" value="ECO:0007669"/>
    <property type="project" value="UniProtKB-KW"/>
</dbReference>
<dbReference type="GO" id="GO:0004197">
    <property type="term" value="F:cysteine-type endopeptidase activity"/>
    <property type="evidence" value="ECO:0007669"/>
    <property type="project" value="InterPro"/>
</dbReference>
<dbReference type="SMART" id="SM00031">
    <property type="entry name" value="DED"/>
    <property type="match status" value="2"/>
</dbReference>
<feature type="domain" description="DED" evidence="4">
    <location>
        <begin position="63"/>
        <end position="127"/>
    </location>
</feature>
<keyword evidence="6" id="KW-1185">Reference proteome</keyword>
<dbReference type="SMART" id="SM00115">
    <property type="entry name" value="CASc"/>
    <property type="match status" value="1"/>
</dbReference>
<evidence type="ECO:0000256" key="3">
    <source>
        <dbReference type="ARBA" id="ARBA00022737"/>
    </source>
</evidence>
<evidence type="ECO:0000259" key="4">
    <source>
        <dbReference type="PROSITE" id="PS50168"/>
    </source>
</evidence>
<proteinExistence type="inferred from homology"/>
<keyword evidence="2" id="KW-0053">Apoptosis</keyword>
<dbReference type="SUPFAM" id="SSF52129">
    <property type="entry name" value="Caspase-like"/>
    <property type="match status" value="1"/>
</dbReference>
<protein>
    <submittedName>
        <fullName evidence="5">CASP8 and FADD-like apoptosis regulator</fullName>
    </submittedName>
</protein>
<evidence type="ECO:0000256" key="2">
    <source>
        <dbReference type="ARBA" id="ARBA00022703"/>
    </source>
</evidence>
<dbReference type="InterPro" id="IPR011600">
    <property type="entry name" value="Pept_C14_caspase"/>
</dbReference>
<evidence type="ECO:0000256" key="1">
    <source>
        <dbReference type="ARBA" id="ARBA00010134"/>
    </source>
</evidence>
<dbReference type="Gene3D" id="3.40.50.1460">
    <property type="match status" value="2"/>
</dbReference>
<dbReference type="Pfam" id="PF00656">
    <property type="entry name" value="Peptidase_C14"/>
    <property type="match status" value="1"/>
</dbReference>
<dbReference type="GO" id="GO:0005737">
    <property type="term" value="C:cytoplasm"/>
    <property type="evidence" value="ECO:0007669"/>
    <property type="project" value="UniProtKB-ARBA"/>
</dbReference>
<dbReference type="AlphaFoldDB" id="A0AAW1C9M9"/>
<comment type="caution">
    <text evidence="5">The sequence shown here is derived from an EMBL/GenBank/DDBJ whole genome shotgun (WGS) entry which is preliminary data.</text>
</comment>
<dbReference type="Gene3D" id="1.10.533.10">
    <property type="entry name" value="Death Domain, Fas"/>
    <property type="match status" value="2"/>
</dbReference>
<dbReference type="SUPFAM" id="SSF47986">
    <property type="entry name" value="DEATH domain"/>
    <property type="match status" value="2"/>
</dbReference>
<reference evidence="5 6" key="1">
    <citation type="journal article" date="2024" name="Proc. Natl. Acad. Sci. U.S.A.">
        <title>The genetic regulatory architecture and epigenomic basis for age-related changes in rattlesnake venom.</title>
        <authorList>
            <person name="Hogan M.P."/>
            <person name="Holding M.L."/>
            <person name="Nystrom G.S."/>
            <person name="Colston T.J."/>
            <person name="Bartlett D.A."/>
            <person name="Mason A.J."/>
            <person name="Ellsworth S.A."/>
            <person name="Rautsaw R.M."/>
            <person name="Lawrence K.C."/>
            <person name="Strickland J.L."/>
            <person name="He B."/>
            <person name="Fraser P."/>
            <person name="Margres M.J."/>
            <person name="Gilbert D.M."/>
            <person name="Gibbs H.L."/>
            <person name="Parkinson C.L."/>
            <person name="Rokyta D.R."/>
        </authorList>
    </citation>
    <scope>NUCLEOTIDE SEQUENCE [LARGE SCALE GENOMIC DNA]</scope>
    <source>
        <strain evidence="5">DRR0105</strain>
    </source>
</reference>
<dbReference type="InterPro" id="IPR011029">
    <property type="entry name" value="DEATH-like_dom_sf"/>
</dbReference>
<name>A0AAW1C9M9_CROAD</name>
<dbReference type="InterPro" id="IPR001875">
    <property type="entry name" value="DED_dom"/>
</dbReference>
<evidence type="ECO:0000313" key="6">
    <source>
        <dbReference type="Proteomes" id="UP001474421"/>
    </source>
</evidence>
<dbReference type="EMBL" id="JAOTOJ010000001">
    <property type="protein sequence ID" value="KAK9410861.1"/>
    <property type="molecule type" value="Genomic_DNA"/>
</dbReference>
<dbReference type="PANTHER" id="PTHR48169:SF3">
    <property type="entry name" value="CASP8 AND FADD LIKE APOPTOSIS REGULATOR"/>
    <property type="match status" value="1"/>
</dbReference>
<dbReference type="InterPro" id="IPR029030">
    <property type="entry name" value="Caspase-like_dom_sf"/>
</dbReference>
<gene>
    <name evidence="5" type="ORF">NXF25_002036</name>
</gene>
<sequence length="446" mass="50871">MHSKLFGSWAAPKLNVTSVVTFGYSKAAWRPKDKSFGLPKGACRIEETQSRAKRALELSSLLLEQELDTDEKEIMVFLCSDLMSDVSTPGGLQLLTALNEKEMLTTINLSELLYRLKRFDLLKKFLGTGRAAVEASLAKHPQMLSKYRLLMTEINEDLDKEDLRSLSFLLKNHLGTSHKEKSFLAIITDLEKLDLISPMHLDLIENCFLTIHRRDLAKKIQKYKLEVHIPPMNAKTLQTSLPKLSLADPPKTVNRERVMNGACAVQAEQIHISVPEIEVQGCNKYRMQSKPLGVCLIIDCIGNDADLLTKAFKSLHFEVHCRRFLNMDAVMHDLYENYIEPPNWQRNASLTEADGDLCTIPQVADILWSHCTLDASALERSPCSSSYYLSTLADLLMDPQKRKLPLLDIFLELNNRVYEWNRINPAEQYLLSLKHTLRKKLFLTEK</sequence>
<dbReference type="Pfam" id="PF01335">
    <property type="entry name" value="DED"/>
    <property type="match status" value="1"/>
</dbReference>
<feature type="domain" description="DED" evidence="4">
    <location>
        <begin position="146"/>
        <end position="222"/>
    </location>
</feature>